<organism evidence="2">
    <name type="scientific">Arundo donax</name>
    <name type="common">Giant reed</name>
    <name type="synonym">Donax arundinaceus</name>
    <dbReference type="NCBI Taxonomy" id="35708"/>
    <lineage>
        <taxon>Eukaryota</taxon>
        <taxon>Viridiplantae</taxon>
        <taxon>Streptophyta</taxon>
        <taxon>Embryophyta</taxon>
        <taxon>Tracheophyta</taxon>
        <taxon>Spermatophyta</taxon>
        <taxon>Magnoliopsida</taxon>
        <taxon>Liliopsida</taxon>
        <taxon>Poales</taxon>
        <taxon>Poaceae</taxon>
        <taxon>PACMAD clade</taxon>
        <taxon>Arundinoideae</taxon>
        <taxon>Arundineae</taxon>
        <taxon>Arundo</taxon>
    </lineage>
</organism>
<name>A0A0A9G3P0_ARUDO</name>
<dbReference type="EMBL" id="GBRH01178191">
    <property type="protein sequence ID" value="JAE19705.1"/>
    <property type="molecule type" value="Transcribed_RNA"/>
</dbReference>
<evidence type="ECO:0000256" key="1">
    <source>
        <dbReference type="SAM" id="MobiDB-lite"/>
    </source>
</evidence>
<protein>
    <submittedName>
        <fullName evidence="2">Uncharacterized protein</fullName>
    </submittedName>
</protein>
<proteinExistence type="predicted"/>
<evidence type="ECO:0000313" key="2">
    <source>
        <dbReference type="EMBL" id="JAE19705.1"/>
    </source>
</evidence>
<accession>A0A0A9G3P0</accession>
<dbReference type="AlphaFoldDB" id="A0A0A9G3P0"/>
<sequence>MVFTAVNDTLLQLYTAKHNIALTSALRTKPESRTPCWSKSESRKPGGILEDDTL</sequence>
<reference evidence="2" key="1">
    <citation type="submission" date="2014-09" db="EMBL/GenBank/DDBJ databases">
        <authorList>
            <person name="Magalhaes I.L.F."/>
            <person name="Oliveira U."/>
            <person name="Santos F.R."/>
            <person name="Vidigal T.H.D.A."/>
            <person name="Brescovit A.D."/>
            <person name="Santos A.J."/>
        </authorList>
    </citation>
    <scope>NUCLEOTIDE SEQUENCE</scope>
    <source>
        <tissue evidence="2">Shoot tissue taken approximately 20 cm above the soil surface</tissue>
    </source>
</reference>
<feature type="region of interest" description="Disordered" evidence="1">
    <location>
        <begin position="30"/>
        <end position="54"/>
    </location>
</feature>
<reference evidence="2" key="2">
    <citation type="journal article" date="2015" name="Data Brief">
        <title>Shoot transcriptome of the giant reed, Arundo donax.</title>
        <authorList>
            <person name="Barrero R.A."/>
            <person name="Guerrero F.D."/>
            <person name="Moolhuijzen P."/>
            <person name="Goolsby J.A."/>
            <person name="Tidwell J."/>
            <person name="Bellgard S.E."/>
            <person name="Bellgard M.I."/>
        </authorList>
    </citation>
    <scope>NUCLEOTIDE SEQUENCE</scope>
    <source>
        <tissue evidence="2">Shoot tissue taken approximately 20 cm above the soil surface</tissue>
    </source>
</reference>